<dbReference type="EMBL" id="JADIKF010000038">
    <property type="protein sequence ID" value="MBM7129535.1"/>
    <property type="molecule type" value="Genomic_DNA"/>
</dbReference>
<sequence length="134" mass="14674">MSDIEQLQLLLKHAAIGFAMAQLVGTFVVTWGARFAAATRWRFVQAFAVSFMLQFIVVLIAAGFGSVVYDHPDHPGVALCIALPLTIWAQTNMAHFTFQLMNPATPLARSCVFGLVYFATTLLLPVAAIEHFFG</sequence>
<feature type="transmembrane region" description="Helical" evidence="1">
    <location>
        <begin position="12"/>
        <end position="31"/>
    </location>
</feature>
<evidence type="ECO:0000256" key="1">
    <source>
        <dbReference type="SAM" id="Phobius"/>
    </source>
</evidence>
<keyword evidence="1" id="KW-0472">Membrane</keyword>
<reference evidence="2" key="1">
    <citation type="submission" date="2020-10" db="EMBL/GenBank/DDBJ databases">
        <title>Phylogeny of dyella-like bacteria.</title>
        <authorList>
            <person name="Fu J."/>
        </authorList>
    </citation>
    <scope>NUCLEOTIDE SEQUENCE</scope>
    <source>
        <strain evidence="2">DHON07</strain>
    </source>
</reference>
<feature type="transmembrane region" description="Helical" evidence="1">
    <location>
        <begin position="43"/>
        <end position="64"/>
    </location>
</feature>
<proteinExistence type="predicted"/>
<name>A0ABS2KF84_9GAMM</name>
<keyword evidence="1" id="KW-1133">Transmembrane helix</keyword>
<keyword evidence="1" id="KW-0812">Transmembrane</keyword>
<dbReference type="RefSeq" id="WP_204631153.1">
    <property type="nucleotide sequence ID" value="NZ_BSOC01000003.1"/>
</dbReference>
<evidence type="ECO:0000313" key="2">
    <source>
        <dbReference type="EMBL" id="MBM7129535.1"/>
    </source>
</evidence>
<feature type="transmembrane region" description="Helical" evidence="1">
    <location>
        <begin position="76"/>
        <end position="98"/>
    </location>
</feature>
<accession>A0ABS2KF84</accession>
<organism evidence="2 3">
    <name type="scientific">Dyella mobilis</name>
    <dbReference type="NCBI Taxonomy" id="1849582"/>
    <lineage>
        <taxon>Bacteria</taxon>
        <taxon>Pseudomonadati</taxon>
        <taxon>Pseudomonadota</taxon>
        <taxon>Gammaproteobacteria</taxon>
        <taxon>Lysobacterales</taxon>
        <taxon>Rhodanobacteraceae</taxon>
        <taxon>Dyella</taxon>
    </lineage>
</organism>
<gene>
    <name evidence="2" type="ORF">ISS99_08365</name>
</gene>
<protein>
    <submittedName>
        <fullName evidence="2">Uncharacterized protein</fullName>
    </submittedName>
</protein>
<evidence type="ECO:0000313" key="3">
    <source>
        <dbReference type="Proteomes" id="UP001430193"/>
    </source>
</evidence>
<keyword evidence="3" id="KW-1185">Reference proteome</keyword>
<comment type="caution">
    <text evidence="2">The sequence shown here is derived from an EMBL/GenBank/DDBJ whole genome shotgun (WGS) entry which is preliminary data.</text>
</comment>
<feature type="transmembrane region" description="Helical" evidence="1">
    <location>
        <begin position="110"/>
        <end position="129"/>
    </location>
</feature>
<dbReference type="Proteomes" id="UP001430193">
    <property type="component" value="Unassembled WGS sequence"/>
</dbReference>